<evidence type="ECO:0000313" key="8">
    <source>
        <dbReference type="Proteomes" id="UP000292209"/>
    </source>
</evidence>
<dbReference type="Proteomes" id="UP000292209">
    <property type="component" value="Unassembled WGS sequence"/>
</dbReference>
<dbReference type="GO" id="GO:0005737">
    <property type="term" value="C:cytoplasm"/>
    <property type="evidence" value="ECO:0007669"/>
    <property type="project" value="TreeGrafter"/>
</dbReference>
<dbReference type="InterPro" id="IPR015421">
    <property type="entry name" value="PyrdxlP-dep_Trfase_major"/>
</dbReference>
<dbReference type="InterPro" id="IPR004839">
    <property type="entry name" value="Aminotransferase_I/II_large"/>
</dbReference>
<dbReference type="InterPro" id="IPR051326">
    <property type="entry name" value="Kynurenine-oxoglutarate_AT"/>
</dbReference>
<dbReference type="CDD" id="cd00609">
    <property type="entry name" value="AAT_like"/>
    <property type="match status" value="1"/>
</dbReference>
<dbReference type="InterPro" id="IPR015424">
    <property type="entry name" value="PyrdxlP-dep_Trfase"/>
</dbReference>
<evidence type="ECO:0000313" key="7">
    <source>
        <dbReference type="EMBL" id="RZS97241.1"/>
    </source>
</evidence>
<evidence type="ECO:0000259" key="6">
    <source>
        <dbReference type="Pfam" id="PF00155"/>
    </source>
</evidence>
<protein>
    <submittedName>
        <fullName evidence="7">2-keto-4-methylthiobutyrate aminotransferase</fullName>
    </submittedName>
</protein>
<dbReference type="InterPro" id="IPR015422">
    <property type="entry name" value="PyrdxlP-dep_Trfase_small"/>
</dbReference>
<reference evidence="7 8" key="1">
    <citation type="submission" date="2019-02" db="EMBL/GenBank/DDBJ databases">
        <title>Genomic Encyclopedia of Archaeal and Bacterial Type Strains, Phase II (KMG-II): from individual species to whole genera.</title>
        <authorList>
            <person name="Goeker M."/>
        </authorList>
    </citation>
    <scope>NUCLEOTIDE SEQUENCE [LARGE SCALE GENOMIC DNA]</scope>
    <source>
        <strain evidence="7 8">DSM 21411</strain>
    </source>
</reference>
<keyword evidence="3 7" id="KW-0032">Aminotransferase</keyword>
<dbReference type="Gene3D" id="3.90.1150.10">
    <property type="entry name" value="Aspartate Aminotransferase, domain 1"/>
    <property type="match status" value="1"/>
</dbReference>
<dbReference type="SUPFAM" id="SSF53383">
    <property type="entry name" value="PLP-dependent transferases"/>
    <property type="match status" value="1"/>
</dbReference>
<dbReference type="Pfam" id="PF00155">
    <property type="entry name" value="Aminotran_1_2"/>
    <property type="match status" value="1"/>
</dbReference>
<comment type="cofactor">
    <cofactor evidence="1">
        <name>pyridoxal 5'-phosphate</name>
        <dbReference type="ChEBI" id="CHEBI:597326"/>
    </cofactor>
</comment>
<keyword evidence="8" id="KW-1185">Reference proteome</keyword>
<evidence type="ECO:0000256" key="1">
    <source>
        <dbReference type="ARBA" id="ARBA00001933"/>
    </source>
</evidence>
<comment type="caution">
    <text evidence="7">The sequence shown here is derived from an EMBL/GenBank/DDBJ whole genome shotgun (WGS) entry which is preliminary data.</text>
</comment>
<dbReference type="RefSeq" id="WP_130276047.1">
    <property type="nucleotide sequence ID" value="NZ_SGXG01000001.1"/>
</dbReference>
<keyword evidence="5" id="KW-0663">Pyridoxal phosphate</keyword>
<name>A0A4Q7PAK7_9BACT</name>
<dbReference type="FunFam" id="3.40.640.10:FF:000033">
    <property type="entry name" value="Aspartate aminotransferase"/>
    <property type="match status" value="1"/>
</dbReference>
<dbReference type="AlphaFoldDB" id="A0A4Q7PAK7"/>
<evidence type="ECO:0000256" key="3">
    <source>
        <dbReference type="ARBA" id="ARBA00022576"/>
    </source>
</evidence>
<dbReference type="OrthoDB" id="1489696at2"/>
<dbReference type="PANTHER" id="PTHR43807">
    <property type="entry name" value="FI04487P"/>
    <property type="match status" value="1"/>
</dbReference>
<comment type="similarity">
    <text evidence="2">Belongs to the class-I pyridoxal-phosphate-dependent aminotransferase family.</text>
</comment>
<sequence>MISSKLPDIGTTIFTVMSKLALDHNAINLSQGYPGFDTYLYLKDLVDEYMQQGYNQYAPMSGVPQLKRRIASKVLNIHDVEFDPEEEVTVVSGATEAIYAAVTATVRQGDEVIILEPAYDSYAPAVRLNGGIPVYVPLNIPDFSVDWQKVRDAITVKTRLIMVNTPHNPCGYVWTQEDLNQLAEITRDREIYFVSDEVYEHIVFDGRKHLPLLSHPELREKTFSCGSFGKTFHITGWKIGYCLAPRPLSIEFRKIHQFLTFSTSTPMQYALAEFLEDPSRYLFLNQFYQDKRDLFCEGLEQTPFKFTPSQGSFFQVVSYAHLSNEGDFDLAIRMTKEIGVASIPVSVFYHDKKDHKLLRFCFAKEDDVLEQALEKLQKFTF</sequence>
<feature type="domain" description="Aminotransferase class I/classII large" evidence="6">
    <location>
        <begin position="26"/>
        <end position="376"/>
    </location>
</feature>
<keyword evidence="4 7" id="KW-0808">Transferase</keyword>
<evidence type="ECO:0000256" key="5">
    <source>
        <dbReference type="ARBA" id="ARBA00022898"/>
    </source>
</evidence>
<dbReference type="EMBL" id="SGXG01000001">
    <property type="protein sequence ID" value="RZS97241.1"/>
    <property type="molecule type" value="Genomic_DNA"/>
</dbReference>
<evidence type="ECO:0000256" key="2">
    <source>
        <dbReference type="ARBA" id="ARBA00007441"/>
    </source>
</evidence>
<dbReference type="Gene3D" id="3.40.640.10">
    <property type="entry name" value="Type I PLP-dependent aspartate aminotransferase-like (Major domain)"/>
    <property type="match status" value="1"/>
</dbReference>
<dbReference type="GO" id="GO:0030170">
    <property type="term" value="F:pyridoxal phosphate binding"/>
    <property type="evidence" value="ECO:0007669"/>
    <property type="project" value="InterPro"/>
</dbReference>
<evidence type="ECO:0000256" key="4">
    <source>
        <dbReference type="ARBA" id="ARBA00022679"/>
    </source>
</evidence>
<organism evidence="7 8">
    <name type="scientific">Cecembia calidifontis</name>
    <dbReference type="NCBI Taxonomy" id="1187080"/>
    <lineage>
        <taxon>Bacteria</taxon>
        <taxon>Pseudomonadati</taxon>
        <taxon>Bacteroidota</taxon>
        <taxon>Cytophagia</taxon>
        <taxon>Cytophagales</taxon>
        <taxon>Cyclobacteriaceae</taxon>
        <taxon>Cecembia</taxon>
    </lineage>
</organism>
<dbReference type="PANTHER" id="PTHR43807:SF20">
    <property type="entry name" value="FI04487P"/>
    <property type="match status" value="1"/>
</dbReference>
<proteinExistence type="inferred from homology"/>
<accession>A0A4Q7PAK7</accession>
<dbReference type="GO" id="GO:0016212">
    <property type="term" value="F:kynurenine-oxoglutarate transaminase activity"/>
    <property type="evidence" value="ECO:0007669"/>
    <property type="project" value="TreeGrafter"/>
</dbReference>
<dbReference type="NCBIfam" id="NF006569">
    <property type="entry name" value="PRK09082.1"/>
    <property type="match status" value="1"/>
</dbReference>
<gene>
    <name evidence="7" type="ORF">BC751_2844</name>
</gene>